<evidence type="ECO:0000313" key="1">
    <source>
        <dbReference type="EMBL" id="KAJ4921024.1"/>
    </source>
</evidence>
<name>A0AAD6A9W9_9TELE</name>
<proteinExistence type="predicted"/>
<organism evidence="1 2">
    <name type="scientific">Pogonophryne albipinna</name>
    <dbReference type="NCBI Taxonomy" id="1090488"/>
    <lineage>
        <taxon>Eukaryota</taxon>
        <taxon>Metazoa</taxon>
        <taxon>Chordata</taxon>
        <taxon>Craniata</taxon>
        <taxon>Vertebrata</taxon>
        <taxon>Euteleostomi</taxon>
        <taxon>Actinopterygii</taxon>
        <taxon>Neopterygii</taxon>
        <taxon>Teleostei</taxon>
        <taxon>Neoteleostei</taxon>
        <taxon>Acanthomorphata</taxon>
        <taxon>Eupercaria</taxon>
        <taxon>Perciformes</taxon>
        <taxon>Notothenioidei</taxon>
        <taxon>Pogonophryne</taxon>
    </lineage>
</organism>
<accession>A0AAD6A9W9</accession>
<evidence type="ECO:0000313" key="2">
    <source>
        <dbReference type="Proteomes" id="UP001219934"/>
    </source>
</evidence>
<keyword evidence="2" id="KW-1185">Reference proteome</keyword>
<dbReference type="AlphaFoldDB" id="A0AAD6A9W9"/>
<feature type="non-terminal residue" evidence="1">
    <location>
        <position position="74"/>
    </location>
</feature>
<dbReference type="Proteomes" id="UP001219934">
    <property type="component" value="Unassembled WGS sequence"/>
</dbReference>
<reference evidence="1" key="1">
    <citation type="submission" date="2022-11" db="EMBL/GenBank/DDBJ databases">
        <title>Chromosome-level genome of Pogonophryne albipinna.</title>
        <authorList>
            <person name="Jo E."/>
        </authorList>
    </citation>
    <scope>NUCLEOTIDE SEQUENCE</scope>
    <source>
        <strain evidence="1">SGF0006</strain>
        <tissue evidence="1">Muscle</tissue>
    </source>
</reference>
<feature type="non-terminal residue" evidence="1">
    <location>
        <position position="1"/>
    </location>
</feature>
<dbReference type="EMBL" id="JAPTMU010000149">
    <property type="protein sequence ID" value="KAJ4921024.1"/>
    <property type="molecule type" value="Genomic_DNA"/>
</dbReference>
<sequence>LSTLSSHTALCAGFVALNVGQLVSDVTLDTVVHMHSLCPEGVCPCEEEAQRGSEVCVPVRKRLRGVCPCEEEAQ</sequence>
<gene>
    <name evidence="1" type="ORF">JOQ06_007929</name>
</gene>
<comment type="caution">
    <text evidence="1">The sequence shown here is derived from an EMBL/GenBank/DDBJ whole genome shotgun (WGS) entry which is preliminary data.</text>
</comment>
<protein>
    <submittedName>
        <fullName evidence="1">Uncharacterized protein</fullName>
    </submittedName>
</protein>